<evidence type="ECO:0000313" key="2">
    <source>
        <dbReference type="Proteomes" id="UP001139488"/>
    </source>
</evidence>
<reference evidence="1" key="1">
    <citation type="submission" date="2021-11" db="EMBL/GenBank/DDBJ databases">
        <title>Vibrio ZSDE26 sp. nov. and Vibrio ZSDZ34 sp. nov., isolated from coastal seawater in Qingdao.</title>
        <authorList>
            <person name="Zhang P."/>
        </authorList>
    </citation>
    <scope>NUCLEOTIDE SEQUENCE</scope>
    <source>
        <strain evidence="1">ZSDZ34</strain>
    </source>
</reference>
<name>A0A9X1W9Q7_9VIBR</name>
<dbReference type="AlphaFoldDB" id="A0A9X1W9Q7"/>
<dbReference type="RefSeq" id="WP_244356817.1">
    <property type="nucleotide sequence ID" value="NZ_JAJNNZ010000005.1"/>
</dbReference>
<sequence length="154" mass="18012">MRTLITVTVLISVVTCLQFFITKPARFYCGLLNDKPELYFNLEPNWDLNRFRVLVDCKNHGECIEVLSSTEKVADDLTLKPYSIILGYSNQKKDSFIFKAYDEGKVISLYQLKFERIGKYYKPKVNKLSGDIDSFVWHDVSFTTCKRWFIPLKS</sequence>
<keyword evidence="2" id="KW-1185">Reference proteome</keyword>
<protein>
    <submittedName>
        <fullName evidence="1">Uncharacterized protein</fullName>
    </submittedName>
</protein>
<evidence type="ECO:0000313" key="1">
    <source>
        <dbReference type="EMBL" id="MCJ2376897.1"/>
    </source>
</evidence>
<gene>
    <name evidence="1" type="ORF">LNL84_08615</name>
</gene>
<organism evidence="1 2">
    <name type="scientific">Vibrio gelatinilyticus</name>
    <dbReference type="NCBI Taxonomy" id="2893468"/>
    <lineage>
        <taxon>Bacteria</taxon>
        <taxon>Pseudomonadati</taxon>
        <taxon>Pseudomonadota</taxon>
        <taxon>Gammaproteobacteria</taxon>
        <taxon>Vibrionales</taxon>
        <taxon>Vibrionaceae</taxon>
        <taxon>Vibrio</taxon>
    </lineage>
</organism>
<dbReference type="EMBL" id="JAJNNZ010000005">
    <property type="protein sequence ID" value="MCJ2376897.1"/>
    <property type="molecule type" value="Genomic_DNA"/>
</dbReference>
<comment type="caution">
    <text evidence="1">The sequence shown here is derived from an EMBL/GenBank/DDBJ whole genome shotgun (WGS) entry which is preliminary data.</text>
</comment>
<proteinExistence type="predicted"/>
<dbReference type="Proteomes" id="UP001139488">
    <property type="component" value="Unassembled WGS sequence"/>
</dbReference>
<accession>A0A9X1W9Q7</accession>